<dbReference type="SMART" id="SM00848">
    <property type="entry name" value="Inhibitor_I29"/>
    <property type="match status" value="1"/>
</dbReference>
<feature type="domain" description="Peptidase C1A papain C-terminal" evidence="6">
    <location>
        <begin position="116"/>
        <end position="333"/>
    </location>
</feature>
<dbReference type="FunFam" id="3.90.70.10:FF:000332">
    <property type="entry name" value="Cathepsin L1"/>
    <property type="match status" value="1"/>
</dbReference>
<evidence type="ECO:0000313" key="8">
    <source>
        <dbReference type="EMBL" id="KAF4703014.1"/>
    </source>
</evidence>
<evidence type="ECO:0000256" key="1">
    <source>
        <dbReference type="ARBA" id="ARBA00008455"/>
    </source>
</evidence>
<dbReference type="GO" id="GO:0006508">
    <property type="term" value="P:proteolysis"/>
    <property type="evidence" value="ECO:0007669"/>
    <property type="project" value="InterPro"/>
</dbReference>
<evidence type="ECO:0000259" key="7">
    <source>
        <dbReference type="SMART" id="SM00848"/>
    </source>
</evidence>
<keyword evidence="10" id="KW-1185">Reference proteome</keyword>
<dbReference type="Proteomes" id="UP000574390">
    <property type="component" value="Unassembled WGS sequence"/>
</dbReference>
<dbReference type="InterPro" id="IPR013128">
    <property type="entry name" value="Peptidase_C1A"/>
</dbReference>
<evidence type="ECO:0000256" key="2">
    <source>
        <dbReference type="ARBA" id="ARBA00023145"/>
    </source>
</evidence>
<proteinExistence type="inferred from homology"/>
<feature type="chain" id="PRO_5036205872" description="Cathepsin L" evidence="5">
    <location>
        <begin position="19"/>
        <end position="856"/>
    </location>
</feature>
<reference evidence="10 11" key="1">
    <citation type="submission" date="2020-04" db="EMBL/GenBank/DDBJ databases">
        <title>Perkinsus olseni comparative genomics.</title>
        <authorList>
            <person name="Bogema D.R."/>
        </authorList>
    </citation>
    <scope>NUCLEOTIDE SEQUENCE [LARGE SCALE GENOMIC DNA]</scope>
    <source>
        <strain evidence="8">ATCC PRA-205</strain>
        <strain evidence="9 10">ATCC PRA-207</strain>
    </source>
</reference>
<feature type="region of interest" description="Disordered" evidence="4">
    <location>
        <begin position="361"/>
        <end position="396"/>
    </location>
</feature>
<dbReference type="Proteomes" id="UP000553632">
    <property type="component" value="Unassembled WGS sequence"/>
</dbReference>
<comment type="caution">
    <text evidence="9">The sequence shown here is derived from an EMBL/GenBank/DDBJ whole genome shotgun (WGS) entry which is preliminary data.</text>
</comment>
<dbReference type="Pfam" id="PF00112">
    <property type="entry name" value="Peptidase_C1"/>
    <property type="match status" value="1"/>
</dbReference>
<name>A0A7J6UK26_PEROL</name>
<dbReference type="SUPFAM" id="SSF54001">
    <property type="entry name" value="Cysteine proteinases"/>
    <property type="match status" value="1"/>
</dbReference>
<keyword evidence="2" id="KW-0865">Zymogen</keyword>
<evidence type="ECO:0000256" key="5">
    <source>
        <dbReference type="SAM" id="SignalP"/>
    </source>
</evidence>
<dbReference type="EMBL" id="JABANM010032392">
    <property type="protein sequence ID" value="KAF4703014.1"/>
    <property type="molecule type" value="Genomic_DNA"/>
</dbReference>
<accession>A0A7J6UK26</accession>
<dbReference type="PANTHER" id="PTHR12411">
    <property type="entry name" value="CYSTEINE PROTEASE FAMILY C1-RELATED"/>
    <property type="match status" value="1"/>
</dbReference>
<evidence type="ECO:0000256" key="4">
    <source>
        <dbReference type="SAM" id="MobiDB-lite"/>
    </source>
</evidence>
<keyword evidence="3" id="KW-1015">Disulfide bond</keyword>
<keyword evidence="5" id="KW-0732">Signal</keyword>
<feature type="signal peptide" evidence="5">
    <location>
        <begin position="1"/>
        <end position="18"/>
    </location>
</feature>
<protein>
    <recommendedName>
        <fullName evidence="12">Cathepsin L</fullName>
    </recommendedName>
</protein>
<dbReference type="InterPro" id="IPR039417">
    <property type="entry name" value="Peptidase_C1A_papain-like"/>
</dbReference>
<evidence type="ECO:0000313" key="11">
    <source>
        <dbReference type="Proteomes" id="UP000574390"/>
    </source>
</evidence>
<dbReference type="Pfam" id="PF08246">
    <property type="entry name" value="Inhibitor_I29"/>
    <property type="match status" value="1"/>
</dbReference>
<dbReference type="AlphaFoldDB" id="A0A7J6UK26"/>
<evidence type="ECO:0000313" key="9">
    <source>
        <dbReference type="EMBL" id="KAF4757401.1"/>
    </source>
</evidence>
<feature type="compositionally biased region" description="Basic residues" evidence="4">
    <location>
        <begin position="841"/>
        <end position="856"/>
    </location>
</feature>
<dbReference type="EMBL" id="JABANO010002692">
    <property type="protein sequence ID" value="KAF4757401.1"/>
    <property type="molecule type" value="Genomic_DNA"/>
</dbReference>
<evidence type="ECO:0000259" key="6">
    <source>
        <dbReference type="SMART" id="SM00645"/>
    </source>
</evidence>
<dbReference type="PRINTS" id="PR00705">
    <property type="entry name" value="PAPAIN"/>
</dbReference>
<gene>
    <name evidence="8" type="ORF">FOZ62_007017</name>
    <name evidence="9" type="ORF">FOZ63_029616</name>
</gene>
<evidence type="ECO:0000256" key="3">
    <source>
        <dbReference type="ARBA" id="ARBA00023157"/>
    </source>
</evidence>
<dbReference type="InterPro" id="IPR038765">
    <property type="entry name" value="Papain-like_cys_pep_sf"/>
</dbReference>
<feature type="region of interest" description="Disordered" evidence="4">
    <location>
        <begin position="827"/>
        <end position="856"/>
    </location>
</feature>
<feature type="domain" description="Cathepsin propeptide inhibitor" evidence="7">
    <location>
        <begin position="28"/>
        <end position="84"/>
    </location>
</feature>
<comment type="similarity">
    <text evidence="1">Belongs to the peptidase C1 family.</text>
</comment>
<organism evidence="9 10">
    <name type="scientific">Perkinsus olseni</name>
    <name type="common">Perkinsus atlanticus</name>
    <dbReference type="NCBI Taxonomy" id="32597"/>
    <lineage>
        <taxon>Eukaryota</taxon>
        <taxon>Sar</taxon>
        <taxon>Alveolata</taxon>
        <taxon>Perkinsozoa</taxon>
        <taxon>Perkinsea</taxon>
        <taxon>Perkinsida</taxon>
        <taxon>Perkinsidae</taxon>
        <taxon>Perkinsus</taxon>
    </lineage>
</organism>
<dbReference type="SMART" id="SM00645">
    <property type="entry name" value="Pept_C1"/>
    <property type="match status" value="1"/>
</dbReference>
<sequence length="856" mass="93908">MLRSVLVVVLSFIPLCQCWDEDTVNLAFVGFQRKHGKRYKDEAERRKRADIFRNNLDHIEKVNSRNLTYKLGVNQYSDLTFEEFFAQMLLPNAVNWSPPEPSHVRVEVEDSGGVGCPPSVDWRTKGVLNPIKDQKTCACCWAFSAIGALEATNAILNKKLLSLSEQQLNDCNTGFGNRGCAGGNFDYAFLYVNKSGITQESTYPYKSRDDKCEASLEAKADGLPVGEVTDYARLVGDDGLVNAVAKAPVSVALYVNQNFRHYKSGVFSDPSCHGLMTNHAAVVVGYGKQGKDDYYIIRNSWGVSWGQKGYMYLKRGVGGLGQCNVLIHMSVPVFKTRWFLFSLHAFRCRLRDLRHVPSGPWSGDAGGGPRGHDSVQGARPSCPRGTDGSSVLPRGLIPDSLRSRGLDDRGLFKAVVSAVSPDGLKSDVGPLPSRLPPRPSAGFLRKSWSAGEGDLEWELQESEPLDRGGVEDGVLGEVAHNAVRQGAFEVAFKRTVVLTSMTVRIAQPEGYVLVRGILPGEDEKLRWWCVLTGAGDHNVIEVARTLSSIPSRWGTASIPVDGLDIGSVRFHTNRPVKILSMEAVVEGPYVEGGESSVLVLHQGGEKGKGLVGYEGLVGPKAPYVDMATVMREGMTWRKEQDLQDVQDPPALMFSMDKLRRALAILASPEDTCCFCGNSRKDALRTAKVLVSRMEQVVGAHWGRHAAANIDCIVEYAVVSAKSHNLAFLDVFSTQECGCDGRQECTVTSSGIQQSLEALSRRLDWVERAFRKSGEAAEEGPPPDGGSGEMEDIIAAEVYEPYSHHRLHRASRSGISATELLDFLEDMMADGGTAPPSDVAGWKRKRARRRRAKNDKR</sequence>
<evidence type="ECO:0000313" key="10">
    <source>
        <dbReference type="Proteomes" id="UP000553632"/>
    </source>
</evidence>
<dbReference type="InterPro" id="IPR000668">
    <property type="entry name" value="Peptidase_C1A_C"/>
</dbReference>
<dbReference type="InterPro" id="IPR013201">
    <property type="entry name" value="Prot_inhib_I29"/>
</dbReference>
<dbReference type="GO" id="GO:0008234">
    <property type="term" value="F:cysteine-type peptidase activity"/>
    <property type="evidence" value="ECO:0007669"/>
    <property type="project" value="InterPro"/>
</dbReference>
<evidence type="ECO:0008006" key="12">
    <source>
        <dbReference type="Google" id="ProtNLM"/>
    </source>
</evidence>
<dbReference type="CDD" id="cd02248">
    <property type="entry name" value="Peptidase_C1A"/>
    <property type="match status" value="1"/>
</dbReference>
<dbReference type="Gene3D" id="3.90.70.10">
    <property type="entry name" value="Cysteine proteinases"/>
    <property type="match status" value="1"/>
</dbReference>